<proteinExistence type="predicted"/>
<dbReference type="EMBL" id="CAXDID020000155">
    <property type="protein sequence ID" value="CAL6043057.1"/>
    <property type="molecule type" value="Genomic_DNA"/>
</dbReference>
<accession>A0AA86U8U1</accession>
<organism evidence="1">
    <name type="scientific">Hexamita inflata</name>
    <dbReference type="NCBI Taxonomy" id="28002"/>
    <lineage>
        <taxon>Eukaryota</taxon>
        <taxon>Metamonada</taxon>
        <taxon>Diplomonadida</taxon>
        <taxon>Hexamitidae</taxon>
        <taxon>Hexamitinae</taxon>
        <taxon>Hexamita</taxon>
    </lineage>
</organism>
<evidence type="ECO:0000313" key="1">
    <source>
        <dbReference type="EMBL" id="CAI9947890.1"/>
    </source>
</evidence>
<evidence type="ECO:0000313" key="3">
    <source>
        <dbReference type="Proteomes" id="UP001642409"/>
    </source>
</evidence>
<gene>
    <name evidence="1" type="ORF">HINF_LOCUS35535</name>
    <name evidence="2" type="ORF">HINF_LOCUS39892</name>
</gene>
<name>A0AA86U8U1_9EUKA</name>
<dbReference type="AlphaFoldDB" id="A0AA86U8U1"/>
<comment type="caution">
    <text evidence="1">The sequence shown here is derived from an EMBL/GenBank/DDBJ whole genome shotgun (WGS) entry which is preliminary data.</text>
</comment>
<protein>
    <submittedName>
        <fullName evidence="2">Hypothetical_protein</fullName>
    </submittedName>
</protein>
<sequence>MIFDATGQHLSTIMQKSLKLINISLSQIQFRFICQQSSGLIFSAYNQTDISVQDVKILGYSFNDNNENGYLASQLSGNTYIFIQHVLVCTNLPNQVGQQYILQLQLSQQPEENCINICSSLHLPAYGMCVLQLINGQLNDFNQTLSCVTPFIFDGKQCVCSHGYLLNESKCIQILTQLNNIELYILGNVTSINQHYSAILININSSIQQFIDQTYLQLVKVNSQIQDINLSIIQNQQYFVQSTNRIQQSIVQLSNEMMINNSIQNADIASLYATQDNIKADITIIKNTLANMNVSGSSNNSEDREYTCSIQGLTYKNGRCVCPLLGQVLYNGACKCAAYYFYNIDTNKPGICTNLQQCCQLYLGNGQFQCADKQWYNVDRCGFVD</sequence>
<keyword evidence="3" id="KW-1185">Reference proteome</keyword>
<reference evidence="2 3" key="2">
    <citation type="submission" date="2024-07" db="EMBL/GenBank/DDBJ databases">
        <authorList>
            <person name="Akdeniz Z."/>
        </authorList>
    </citation>
    <scope>NUCLEOTIDE SEQUENCE [LARGE SCALE GENOMIC DNA]</scope>
</reference>
<evidence type="ECO:0000313" key="2">
    <source>
        <dbReference type="EMBL" id="CAL6043057.1"/>
    </source>
</evidence>
<dbReference type="EMBL" id="CATOUU010000782">
    <property type="protein sequence ID" value="CAI9947890.1"/>
    <property type="molecule type" value="Genomic_DNA"/>
</dbReference>
<dbReference type="Proteomes" id="UP001642409">
    <property type="component" value="Unassembled WGS sequence"/>
</dbReference>
<reference evidence="1" key="1">
    <citation type="submission" date="2023-06" db="EMBL/GenBank/DDBJ databases">
        <authorList>
            <person name="Kurt Z."/>
        </authorList>
    </citation>
    <scope>NUCLEOTIDE SEQUENCE</scope>
</reference>